<name>A0AAX3SH55_9BURK</name>
<evidence type="ECO:0000313" key="1">
    <source>
        <dbReference type="EMBL" id="WFF79323.1"/>
    </source>
</evidence>
<dbReference type="AlphaFoldDB" id="A0AAX3SH55"/>
<gene>
    <name evidence="1" type="ORF">PYR84_20555</name>
</gene>
<reference evidence="1" key="1">
    <citation type="submission" date="2023-03" db="EMBL/GenBank/DDBJ databases">
        <title>Synergistic degradation of erythromycin by symbiotic bacteria Ery-6A and Ery-6B and application in simulated water remediation.</title>
        <authorList>
            <person name="Xu S."/>
        </authorList>
    </citation>
    <scope>NUCLEOTIDE SEQUENCE</scope>
    <source>
        <strain evidence="1">Ery-6A</strain>
    </source>
</reference>
<sequence length="136" mass="14999">MYRRAALLIKCVHLVAACGAVVAAALGKYPALMGISIAAAAACGGISRRIDPSAKVRHFKHLKCKFLELREQENQLSDEDLNMALFRLQSDGENEKGLTWLANPATNMARREMGYRDPKDFARVTLLQSLAAKLVR</sequence>
<proteinExistence type="predicted"/>
<evidence type="ECO:0000313" key="2">
    <source>
        <dbReference type="Proteomes" id="UP001219066"/>
    </source>
</evidence>
<organism evidence="1 2">
    <name type="scientific">Delftia tsuruhatensis</name>
    <dbReference type="NCBI Taxonomy" id="180282"/>
    <lineage>
        <taxon>Bacteria</taxon>
        <taxon>Pseudomonadati</taxon>
        <taxon>Pseudomonadota</taxon>
        <taxon>Betaproteobacteria</taxon>
        <taxon>Burkholderiales</taxon>
        <taxon>Comamonadaceae</taxon>
        <taxon>Delftia</taxon>
    </lineage>
</organism>
<accession>A0AAX3SH55</accession>
<dbReference type="EMBL" id="CP120956">
    <property type="protein sequence ID" value="WFF79323.1"/>
    <property type="molecule type" value="Genomic_DNA"/>
</dbReference>
<evidence type="ECO:0008006" key="3">
    <source>
        <dbReference type="Google" id="ProtNLM"/>
    </source>
</evidence>
<protein>
    <recommendedName>
        <fullName evidence="3">DUF2384 domain-containing protein</fullName>
    </recommendedName>
</protein>
<dbReference type="RefSeq" id="WP_277848723.1">
    <property type="nucleotide sequence ID" value="NZ_CP120956.1"/>
</dbReference>
<dbReference type="Proteomes" id="UP001219066">
    <property type="component" value="Chromosome"/>
</dbReference>